<comment type="caution">
    <text evidence="3">The sequence shown here is derived from an EMBL/GenBank/DDBJ whole genome shotgun (WGS) entry which is preliminary data.</text>
</comment>
<organism evidence="3 4">
    <name type="scientific">Armillaria novae-zelandiae</name>
    <dbReference type="NCBI Taxonomy" id="153914"/>
    <lineage>
        <taxon>Eukaryota</taxon>
        <taxon>Fungi</taxon>
        <taxon>Dikarya</taxon>
        <taxon>Basidiomycota</taxon>
        <taxon>Agaricomycotina</taxon>
        <taxon>Agaricomycetes</taxon>
        <taxon>Agaricomycetidae</taxon>
        <taxon>Agaricales</taxon>
        <taxon>Marasmiineae</taxon>
        <taxon>Physalacriaceae</taxon>
        <taxon>Armillaria</taxon>
    </lineage>
</organism>
<evidence type="ECO:0000313" key="2">
    <source>
        <dbReference type="EMBL" id="KAK0476385.1"/>
    </source>
</evidence>
<accession>A0AA39PB53</accession>
<sequence length="337" mass="37875">MTLVGHMTLCKVLGSKSTFANLKDVLVVSLWERFHGVNAYKTNEFQESIFKEPLQRQKTVERTQAVEPVPEYTFFAGLRLPSAKFLNPKGIWETTYLALVRSIVLVPGLGYRPGLANPFALFKDTSTSQQIEMEFCKGPQDCVFNSTLGCAVDRCRPEGIRRFQSFSIKPSWMAKNHHGMLNVLISISAGNGIDQCCMGLFSLSNVARPRLLHIHSAHPDAPTIDLGKACYNLRWPSLRHHHCNHTGGYCTSIRKVRRWMLSVMFGPLPILQRDGLEANKCSFREKHNTALFFYTGSDVTPTSALTTSPAFHLTVRNSHPPEIKPSQVRIESPMTAR</sequence>
<protein>
    <submittedName>
        <fullName evidence="3">Uncharacterized protein</fullName>
    </submittedName>
</protein>
<dbReference type="Proteomes" id="UP001175227">
    <property type="component" value="Unassembled WGS sequence"/>
</dbReference>
<evidence type="ECO:0000256" key="1">
    <source>
        <dbReference type="SAM" id="MobiDB-lite"/>
    </source>
</evidence>
<evidence type="ECO:0000313" key="3">
    <source>
        <dbReference type="EMBL" id="KAK0480394.1"/>
    </source>
</evidence>
<dbReference type="EMBL" id="JAUEPR010000010">
    <property type="protein sequence ID" value="KAK0480394.1"/>
    <property type="molecule type" value="Genomic_DNA"/>
</dbReference>
<proteinExistence type="predicted"/>
<keyword evidence="4" id="KW-1185">Reference proteome</keyword>
<feature type="region of interest" description="Disordered" evidence="1">
    <location>
        <begin position="316"/>
        <end position="337"/>
    </location>
</feature>
<name>A0AA39PB53_9AGAR</name>
<evidence type="ECO:0000313" key="4">
    <source>
        <dbReference type="Proteomes" id="UP001175227"/>
    </source>
</evidence>
<reference evidence="3" key="1">
    <citation type="submission" date="2023-06" db="EMBL/GenBank/DDBJ databases">
        <authorList>
            <consortium name="Lawrence Berkeley National Laboratory"/>
            <person name="Ahrendt S."/>
            <person name="Sahu N."/>
            <person name="Indic B."/>
            <person name="Wong-Bajracharya J."/>
            <person name="Merenyi Z."/>
            <person name="Ke H.-M."/>
            <person name="Monk M."/>
            <person name="Kocsube S."/>
            <person name="Drula E."/>
            <person name="Lipzen A."/>
            <person name="Balint B."/>
            <person name="Henrissat B."/>
            <person name="Andreopoulos B."/>
            <person name="Martin F.M."/>
            <person name="Harder C.B."/>
            <person name="Rigling D."/>
            <person name="Ford K.L."/>
            <person name="Foster G.D."/>
            <person name="Pangilinan J."/>
            <person name="Papanicolaou A."/>
            <person name="Barry K."/>
            <person name="LaButti K."/>
            <person name="Viragh M."/>
            <person name="Koriabine M."/>
            <person name="Yan M."/>
            <person name="Riley R."/>
            <person name="Champramary S."/>
            <person name="Plett K.L."/>
            <person name="Tsai I.J."/>
            <person name="Slot J."/>
            <person name="Sipos G."/>
            <person name="Plett J."/>
            <person name="Nagy L.G."/>
            <person name="Grigoriev I.V."/>
        </authorList>
    </citation>
    <scope>NUCLEOTIDE SEQUENCE</scope>
    <source>
        <strain evidence="3">ICMP 16352</strain>
    </source>
</reference>
<dbReference type="EMBL" id="JAUEPR010000020">
    <property type="protein sequence ID" value="KAK0476385.1"/>
    <property type="molecule type" value="Genomic_DNA"/>
</dbReference>
<dbReference type="AlphaFoldDB" id="A0AA39PB53"/>
<gene>
    <name evidence="3" type="ORF">IW261DRAFT_1419586</name>
    <name evidence="2" type="ORF">IW261DRAFT_1421694</name>
</gene>